<evidence type="ECO:0000313" key="1">
    <source>
        <dbReference type="EMBL" id="GCB77822.1"/>
    </source>
</evidence>
<keyword evidence="2" id="KW-1185">Reference proteome</keyword>
<sequence length="138" mass="14915">GAPLTWWIGRTNEKQTYWGGSSPGIKKCACGLEESCLDTNYHCNCDAGRDEWTNDTGLLTYKDHLPVTQIIIGDVNKTSSEAAYKLGPLRCRGDGKCPVVKFINGLSDVGLVLSYPAFGIKSNIQANLCEATTVDGLI</sequence>
<proteinExistence type="predicted"/>
<dbReference type="EMBL" id="BFAA01014271">
    <property type="protein sequence ID" value="GCB77822.1"/>
    <property type="molecule type" value="Genomic_DNA"/>
</dbReference>
<dbReference type="Proteomes" id="UP000288216">
    <property type="component" value="Unassembled WGS sequence"/>
</dbReference>
<evidence type="ECO:0000313" key="2">
    <source>
        <dbReference type="Proteomes" id="UP000288216"/>
    </source>
</evidence>
<accession>A0A401PXH7</accession>
<dbReference type="STRING" id="75743.A0A401PXH7"/>
<dbReference type="AlphaFoldDB" id="A0A401PXH7"/>
<gene>
    <name evidence="1" type="ORF">scyTo_0019326</name>
</gene>
<name>A0A401PXH7_SCYTO</name>
<dbReference type="Gene3D" id="2.60.120.1000">
    <property type="match status" value="1"/>
</dbReference>
<feature type="non-terminal residue" evidence="1">
    <location>
        <position position="1"/>
    </location>
</feature>
<protein>
    <submittedName>
        <fullName evidence="1">Uncharacterized protein</fullName>
    </submittedName>
</protein>
<dbReference type="OMA" id="GIDENCV"/>
<comment type="caution">
    <text evidence="1">The sequence shown here is derived from an EMBL/GenBank/DDBJ whole genome shotgun (WGS) entry which is preliminary data.</text>
</comment>
<organism evidence="1 2">
    <name type="scientific">Scyliorhinus torazame</name>
    <name type="common">Cloudy catshark</name>
    <name type="synonym">Catulus torazame</name>
    <dbReference type="NCBI Taxonomy" id="75743"/>
    <lineage>
        <taxon>Eukaryota</taxon>
        <taxon>Metazoa</taxon>
        <taxon>Chordata</taxon>
        <taxon>Craniata</taxon>
        <taxon>Vertebrata</taxon>
        <taxon>Chondrichthyes</taxon>
        <taxon>Elasmobranchii</taxon>
        <taxon>Galeomorphii</taxon>
        <taxon>Galeoidea</taxon>
        <taxon>Carcharhiniformes</taxon>
        <taxon>Scyliorhinidae</taxon>
        <taxon>Scyliorhinus</taxon>
    </lineage>
</organism>
<reference evidence="1 2" key="1">
    <citation type="journal article" date="2018" name="Nat. Ecol. Evol.">
        <title>Shark genomes provide insights into elasmobranch evolution and the origin of vertebrates.</title>
        <authorList>
            <person name="Hara Y"/>
            <person name="Yamaguchi K"/>
            <person name="Onimaru K"/>
            <person name="Kadota M"/>
            <person name="Koyanagi M"/>
            <person name="Keeley SD"/>
            <person name="Tatsumi K"/>
            <person name="Tanaka K"/>
            <person name="Motone F"/>
            <person name="Kageyama Y"/>
            <person name="Nozu R"/>
            <person name="Adachi N"/>
            <person name="Nishimura O"/>
            <person name="Nakagawa R"/>
            <person name="Tanegashima C"/>
            <person name="Kiyatake I"/>
            <person name="Matsumoto R"/>
            <person name="Murakumo K"/>
            <person name="Nishida K"/>
            <person name="Terakita A"/>
            <person name="Kuratani S"/>
            <person name="Sato K"/>
            <person name="Hyodo S Kuraku.S."/>
        </authorList>
    </citation>
    <scope>NUCLEOTIDE SEQUENCE [LARGE SCALE GENOMIC DNA]</scope>
</reference>
<dbReference type="OrthoDB" id="8791508at2759"/>